<sequence length="68" mass="7810">MLDPDLLSIMACPFDHAALNYTAHSQQLTCDQCARIFEVRDQIPVLIPEMARQPREAVRLDRPHKDHA</sequence>
<dbReference type="InterPro" id="IPR005651">
    <property type="entry name" value="Trm112-like"/>
</dbReference>
<dbReference type="PANTHER" id="PTHR33505:SF4">
    <property type="entry name" value="PROTEIN PREY, MITOCHONDRIAL"/>
    <property type="match status" value="1"/>
</dbReference>
<dbReference type="EMBL" id="CP114203">
    <property type="protein sequence ID" value="WAU02883.1"/>
    <property type="molecule type" value="Genomic_DNA"/>
</dbReference>
<dbReference type="RefSeq" id="WP_277410612.1">
    <property type="nucleotide sequence ID" value="NZ_CP114203.1"/>
</dbReference>
<keyword evidence="2" id="KW-1185">Reference proteome</keyword>
<dbReference type="PANTHER" id="PTHR33505">
    <property type="entry name" value="ZGC:162634"/>
    <property type="match status" value="1"/>
</dbReference>
<organism evidence="1 2">
    <name type="scientific">Streptomyces nigrescens</name>
    <dbReference type="NCBI Taxonomy" id="1920"/>
    <lineage>
        <taxon>Bacteria</taxon>
        <taxon>Bacillati</taxon>
        <taxon>Actinomycetota</taxon>
        <taxon>Actinomycetes</taxon>
        <taxon>Kitasatosporales</taxon>
        <taxon>Streptomycetaceae</taxon>
        <taxon>Streptomyces</taxon>
    </lineage>
</organism>
<dbReference type="Gene3D" id="2.20.25.10">
    <property type="match status" value="1"/>
</dbReference>
<reference evidence="1 2" key="1">
    <citation type="submission" date="2022-12" db="EMBL/GenBank/DDBJ databases">
        <authorList>
            <person name="Ruckert C."/>
            <person name="Busche T."/>
            <person name="Kalinowski J."/>
            <person name="Wittmann C."/>
        </authorList>
    </citation>
    <scope>NUCLEOTIDE SEQUENCE [LARGE SCALE GENOMIC DNA]</scope>
    <source>
        <strain evidence="1 2">DSM 40276</strain>
    </source>
</reference>
<dbReference type="SUPFAM" id="SSF158997">
    <property type="entry name" value="Trm112p-like"/>
    <property type="match status" value="1"/>
</dbReference>
<dbReference type="Proteomes" id="UP001210169">
    <property type="component" value="Chromosome"/>
</dbReference>
<accession>A0ABY7IX56</accession>
<evidence type="ECO:0000313" key="1">
    <source>
        <dbReference type="EMBL" id="WAU02883.1"/>
    </source>
</evidence>
<dbReference type="GeneID" id="301330159"/>
<protein>
    <submittedName>
        <fullName evidence="1">Trm112 family protein</fullName>
    </submittedName>
</protein>
<evidence type="ECO:0000313" key="2">
    <source>
        <dbReference type="Proteomes" id="UP001210169"/>
    </source>
</evidence>
<gene>
    <name evidence="1" type="ORF">STRNI_000959</name>
</gene>
<name>A0ABY7IX56_STRNI</name>
<proteinExistence type="predicted"/>
<dbReference type="Pfam" id="PF03966">
    <property type="entry name" value="Trm112p"/>
    <property type="match status" value="1"/>
</dbReference>